<feature type="transmembrane region" description="Helical" evidence="2">
    <location>
        <begin position="302"/>
        <end position="322"/>
    </location>
</feature>
<evidence type="ECO:0000256" key="2">
    <source>
        <dbReference type="SAM" id="Phobius"/>
    </source>
</evidence>
<accession>A0ABX8RQW6</accession>
<dbReference type="PANTHER" id="PTHR23028:SF53">
    <property type="entry name" value="ACYL_TRANSF_3 DOMAIN-CONTAINING PROTEIN"/>
    <property type="match status" value="1"/>
</dbReference>
<dbReference type="InterPro" id="IPR002656">
    <property type="entry name" value="Acyl_transf_3_dom"/>
</dbReference>
<feature type="region of interest" description="Disordered" evidence="1">
    <location>
        <begin position="370"/>
        <end position="400"/>
    </location>
</feature>
<evidence type="ECO:0000259" key="3">
    <source>
        <dbReference type="Pfam" id="PF01757"/>
    </source>
</evidence>
<feature type="transmembrane region" description="Helical" evidence="2">
    <location>
        <begin position="270"/>
        <end position="290"/>
    </location>
</feature>
<keyword evidence="2" id="KW-0812">Transmembrane</keyword>
<keyword evidence="2" id="KW-1133">Transmembrane helix</keyword>
<feature type="transmembrane region" description="Helical" evidence="2">
    <location>
        <begin position="102"/>
        <end position="120"/>
    </location>
</feature>
<dbReference type="GO" id="GO:0016746">
    <property type="term" value="F:acyltransferase activity"/>
    <property type="evidence" value="ECO:0007669"/>
    <property type="project" value="UniProtKB-KW"/>
</dbReference>
<keyword evidence="2" id="KW-0472">Membrane</keyword>
<organism evidence="4 5">
    <name type="scientific">Nocardia iowensis</name>
    <dbReference type="NCBI Taxonomy" id="204891"/>
    <lineage>
        <taxon>Bacteria</taxon>
        <taxon>Bacillati</taxon>
        <taxon>Actinomycetota</taxon>
        <taxon>Actinomycetes</taxon>
        <taxon>Mycobacteriales</taxon>
        <taxon>Nocardiaceae</taxon>
        <taxon>Nocardia</taxon>
    </lineage>
</organism>
<keyword evidence="4" id="KW-0012">Acyltransferase</keyword>
<dbReference type="PANTHER" id="PTHR23028">
    <property type="entry name" value="ACETYLTRANSFERASE"/>
    <property type="match status" value="1"/>
</dbReference>
<feature type="transmembrane region" description="Helical" evidence="2">
    <location>
        <begin position="12"/>
        <end position="31"/>
    </location>
</feature>
<feature type="transmembrane region" description="Helical" evidence="2">
    <location>
        <begin position="61"/>
        <end position="81"/>
    </location>
</feature>
<dbReference type="RefSeq" id="WP_218471677.1">
    <property type="nucleotide sequence ID" value="NZ_BAABJN010000006.1"/>
</dbReference>
<sequence>MDVVHNRPRLPSLTGLRFFAALSVFIFHAMLPNSPIPPFLPVNFFADPQLAHNSAVVVGKLGFLGVSFFFILSGFVLTWSWKEGQSKLLFIRRRIVKIFPNHLTLWVVCMVLFAAAITPWKSWLPNFFLIHAWFPQNYINAGVNTPSWTLSCEFLFYVLFPFLVPLILRIPAKYLWYGAAAMVLGMAAVELVNVHLIPSSEKSELTPIPVLQLWFGYLFPPVRLFEFFLGVFIARIVAEGRWLRVPIWATLLGCLAGYLVAMYTPFVVGFFLATAIPLALLIGAAATSDIEGRSRFLSSRFVVWLGDISFAFYICQGVALFYVRHQMGDVAFSAPIAILVILALFFLNILMAWLLHTFVESPAMRHLARPKRKPKPAAPASVPVGVPVKPAIPQTHVAGD</sequence>
<evidence type="ECO:0000313" key="4">
    <source>
        <dbReference type="EMBL" id="QXN90810.1"/>
    </source>
</evidence>
<feature type="domain" description="Acyltransferase 3" evidence="3">
    <location>
        <begin position="12"/>
        <end position="355"/>
    </location>
</feature>
<name>A0ABX8RQW6_NOCIO</name>
<reference evidence="4 5" key="1">
    <citation type="submission" date="2021-07" db="EMBL/GenBank/DDBJ databases">
        <title>Whole Genome Sequence of Nocardia Iowensis.</title>
        <authorList>
            <person name="Lamm A."/>
            <person name="Collins-Fairclough A.M."/>
            <person name="Bunk B."/>
            <person name="Sproer C."/>
        </authorList>
    </citation>
    <scope>NUCLEOTIDE SEQUENCE [LARGE SCALE GENOMIC DNA]</scope>
    <source>
        <strain evidence="4 5">NRRL 5646</strain>
    </source>
</reference>
<dbReference type="EMBL" id="CP078145">
    <property type="protein sequence ID" value="QXN90810.1"/>
    <property type="molecule type" value="Genomic_DNA"/>
</dbReference>
<feature type="transmembrane region" description="Helical" evidence="2">
    <location>
        <begin position="175"/>
        <end position="197"/>
    </location>
</feature>
<evidence type="ECO:0000313" key="5">
    <source>
        <dbReference type="Proteomes" id="UP000694257"/>
    </source>
</evidence>
<keyword evidence="4" id="KW-0808">Transferase</keyword>
<proteinExistence type="predicted"/>
<dbReference type="Pfam" id="PF01757">
    <property type="entry name" value="Acyl_transf_3"/>
    <property type="match status" value="1"/>
</dbReference>
<gene>
    <name evidence="4" type="ORF">KV110_36480</name>
</gene>
<feature type="transmembrane region" description="Helical" evidence="2">
    <location>
        <begin position="245"/>
        <end position="264"/>
    </location>
</feature>
<evidence type="ECO:0000256" key="1">
    <source>
        <dbReference type="SAM" id="MobiDB-lite"/>
    </source>
</evidence>
<feature type="transmembrane region" description="Helical" evidence="2">
    <location>
        <begin position="334"/>
        <end position="355"/>
    </location>
</feature>
<feature type="transmembrane region" description="Helical" evidence="2">
    <location>
        <begin position="148"/>
        <end position="168"/>
    </location>
</feature>
<feature type="compositionally biased region" description="Low complexity" evidence="1">
    <location>
        <begin position="378"/>
        <end position="391"/>
    </location>
</feature>
<feature type="transmembrane region" description="Helical" evidence="2">
    <location>
        <begin position="217"/>
        <end position="238"/>
    </location>
</feature>
<dbReference type="Proteomes" id="UP000694257">
    <property type="component" value="Chromosome"/>
</dbReference>
<dbReference type="InterPro" id="IPR050879">
    <property type="entry name" value="Acyltransferase_3"/>
</dbReference>
<protein>
    <submittedName>
        <fullName evidence="4">Acyltransferase</fullName>
    </submittedName>
</protein>
<keyword evidence="5" id="KW-1185">Reference proteome</keyword>